<dbReference type="CDD" id="cd10747">
    <property type="entry name" value="DnaJ_C"/>
    <property type="match status" value="1"/>
</dbReference>
<evidence type="ECO:0000256" key="6">
    <source>
        <dbReference type="SAM" id="MobiDB-lite"/>
    </source>
</evidence>
<dbReference type="InterPro" id="IPR001623">
    <property type="entry name" value="DnaJ_domain"/>
</dbReference>
<evidence type="ECO:0000313" key="9">
    <source>
        <dbReference type="EMBL" id="TPP44565.1"/>
    </source>
</evidence>
<dbReference type="GO" id="GO:0009408">
    <property type="term" value="P:response to heat"/>
    <property type="evidence" value="ECO:0007669"/>
    <property type="project" value="InterPro"/>
</dbReference>
<dbReference type="PRINTS" id="PR00625">
    <property type="entry name" value="JDOMAIN"/>
</dbReference>
<dbReference type="PROSITE" id="PS51188">
    <property type="entry name" value="ZF_CR"/>
    <property type="match status" value="1"/>
</dbReference>
<accession>A0A504XAD5</accession>
<proteinExistence type="inferred from homology"/>
<gene>
    <name evidence="9" type="ORF">CGC21_6990</name>
</gene>
<keyword evidence="2" id="KW-0677">Repeat</keyword>
<dbReference type="SUPFAM" id="SSF46565">
    <property type="entry name" value="Chaperone J-domain"/>
    <property type="match status" value="1"/>
</dbReference>
<protein>
    <submittedName>
        <fullName evidence="9">DnaJ domain family protein</fullName>
    </submittedName>
</protein>
<comment type="caution">
    <text evidence="9">The sequence shown here is derived from an EMBL/GenBank/DDBJ whole genome shotgun (WGS) entry which is preliminary data.</text>
</comment>
<sequence>MLRYLSASTARRACAWSAGASLSAAPGAASTFCSSTTPARLYSSGNKDYYKMLGVDRNADLKEIKKAYRKRALETHPDQGGNKEEFAEVAEAYEVLSNPEKRKVYDQYGSEAATNPSMGGAGMGGFGAGGRSAEDIFAEFFRGGMGGMGGFGDMFGGGPGGRQGTPTLQPLEVRTRLTLEDVYKGVTKTMRVNRPQVCADCTGFGTKSKTEKPKCTQCNGSGHVVQQHRMGPGMVQQTISECPRCRGTGTVAKPEDQCHKCHGKGYRTVSQDVTIEIPAGVPSNVTLVVRGEGGTIPGAPPADMHLHVELSPHRVFQRRGNDLIVDKDVTLEEALLGLHMPLKLLDGRTVNVETSADQILKPEGVIKVTGEGLPGTSGERGDVYIFTHLKMPNKLSDEQKAHIKKAFGKPEKDADASPGNTVRARVLRESREQLEEQKRSLWASQESGGYSGGGGGNSRRPAGSTHGSGAQQFCAEALGAVCRSVATGDGVHLKGRQKRCRCDTTCSLVPQLDLMLLTHGLDSTVSNGVNGTKASEAVRKPSASSALSVPMTTTGTCTCFSSSGTAVPSKVLWGVPCKRCLLACWSPLRMCDDPPATRVTTRWPADLLHSKPKKSSLYVPVSQGMEAAIFVVRASAQDPVATGGSHRGGRRAFIGGGDANGVVRNFVSDYDARHSCHQASSREVVESPAQWEEKHGLNAAGGHELRQNTGSLTYDVHIFKGAMCVSSVYTFDFVLWCRSRRNHAWDTAHGRAGLKDQILPGDTETSGLKVIKQQPHGALLTALEASRAAPRDAVELPAHAQQRHVAFEFYLTFLMMEARNLDGIPAGPVAKGMSAAFPGETKC</sequence>
<dbReference type="InterPro" id="IPR036869">
    <property type="entry name" value="J_dom_sf"/>
</dbReference>
<dbReference type="InterPro" id="IPR008971">
    <property type="entry name" value="HSP40/DnaJ_pept-bd"/>
</dbReference>
<dbReference type="CDD" id="cd10719">
    <property type="entry name" value="DnaJ_zf"/>
    <property type="match status" value="1"/>
</dbReference>
<dbReference type="InterPro" id="IPR018253">
    <property type="entry name" value="DnaJ_domain_CS"/>
</dbReference>
<dbReference type="InterPro" id="IPR036410">
    <property type="entry name" value="HSP_DnaJ_Cys-rich_dom_sf"/>
</dbReference>
<keyword evidence="3 5" id="KW-0863">Zinc-finger</keyword>
<dbReference type="SMART" id="SM00271">
    <property type="entry name" value="DnaJ"/>
    <property type="match status" value="1"/>
</dbReference>
<dbReference type="HAMAP" id="MF_01152">
    <property type="entry name" value="DnaJ"/>
    <property type="match status" value="1"/>
</dbReference>
<dbReference type="Gene3D" id="2.10.230.10">
    <property type="entry name" value="Heat shock protein DnaJ, cysteine-rich domain"/>
    <property type="match status" value="1"/>
</dbReference>
<dbReference type="PROSITE" id="PS50076">
    <property type="entry name" value="DNAJ_2"/>
    <property type="match status" value="1"/>
</dbReference>
<dbReference type="GO" id="GO:0008270">
    <property type="term" value="F:zinc ion binding"/>
    <property type="evidence" value="ECO:0007669"/>
    <property type="project" value="UniProtKB-KW"/>
</dbReference>
<dbReference type="GO" id="GO:0006457">
    <property type="term" value="P:protein folding"/>
    <property type="evidence" value="ECO:0007669"/>
    <property type="project" value="InterPro"/>
</dbReference>
<feature type="region of interest" description="Disordered" evidence="6">
    <location>
        <begin position="433"/>
        <end position="469"/>
    </location>
</feature>
<dbReference type="Proteomes" id="UP000318447">
    <property type="component" value="Unassembled WGS sequence"/>
</dbReference>
<evidence type="ECO:0000313" key="10">
    <source>
        <dbReference type="Proteomes" id="UP000318447"/>
    </source>
</evidence>
<dbReference type="InterPro" id="IPR001305">
    <property type="entry name" value="HSP_DnaJ_Cys-rich_dom"/>
</dbReference>
<dbReference type="Pfam" id="PF00226">
    <property type="entry name" value="DnaJ"/>
    <property type="match status" value="1"/>
</dbReference>
<dbReference type="Gene3D" id="2.60.260.20">
    <property type="entry name" value="Urease metallochaperone UreE, N-terminal domain"/>
    <property type="match status" value="2"/>
</dbReference>
<evidence type="ECO:0000256" key="5">
    <source>
        <dbReference type="PROSITE-ProRule" id="PRU00546"/>
    </source>
</evidence>
<evidence type="ECO:0000256" key="2">
    <source>
        <dbReference type="ARBA" id="ARBA00022737"/>
    </source>
</evidence>
<dbReference type="InterPro" id="IPR002939">
    <property type="entry name" value="DnaJ_C"/>
</dbReference>
<dbReference type="CDD" id="cd06257">
    <property type="entry name" value="DnaJ"/>
    <property type="match status" value="1"/>
</dbReference>
<keyword evidence="4 5" id="KW-0862">Zinc</keyword>
<name>A0A504XAD5_LEIDO</name>
<evidence type="ECO:0000256" key="4">
    <source>
        <dbReference type="ARBA" id="ARBA00022833"/>
    </source>
</evidence>
<dbReference type="AlphaFoldDB" id="A0A504XAD5"/>
<dbReference type="Pfam" id="PF00684">
    <property type="entry name" value="DnaJ_CXXCXGXG"/>
    <property type="match status" value="1"/>
</dbReference>
<dbReference type="FunFam" id="2.10.230.10:FF:000001">
    <property type="entry name" value="DnaJ subfamily A member 2"/>
    <property type="match status" value="1"/>
</dbReference>
<dbReference type="GO" id="GO:0005524">
    <property type="term" value="F:ATP binding"/>
    <property type="evidence" value="ECO:0007669"/>
    <property type="project" value="InterPro"/>
</dbReference>
<evidence type="ECO:0000256" key="3">
    <source>
        <dbReference type="ARBA" id="ARBA00022771"/>
    </source>
</evidence>
<dbReference type="PANTHER" id="PTHR43888">
    <property type="entry name" value="DNAJ-LIKE-2, ISOFORM A-RELATED"/>
    <property type="match status" value="1"/>
</dbReference>
<dbReference type="VEuPathDB" id="TriTrypDB:LDHU3_35.3920"/>
<dbReference type="GO" id="GO:0051082">
    <property type="term" value="F:unfolded protein binding"/>
    <property type="evidence" value="ECO:0007669"/>
    <property type="project" value="InterPro"/>
</dbReference>
<feature type="domain" description="J" evidence="7">
    <location>
        <begin position="48"/>
        <end position="109"/>
    </location>
</feature>
<organism evidence="9 10">
    <name type="scientific">Leishmania donovani</name>
    <dbReference type="NCBI Taxonomy" id="5661"/>
    <lineage>
        <taxon>Eukaryota</taxon>
        <taxon>Discoba</taxon>
        <taxon>Euglenozoa</taxon>
        <taxon>Kinetoplastea</taxon>
        <taxon>Metakinetoplastina</taxon>
        <taxon>Trypanosomatida</taxon>
        <taxon>Trypanosomatidae</taxon>
        <taxon>Leishmaniinae</taxon>
        <taxon>Leishmania</taxon>
    </lineage>
</organism>
<evidence type="ECO:0000259" key="8">
    <source>
        <dbReference type="PROSITE" id="PS51188"/>
    </source>
</evidence>
<dbReference type="FunFam" id="2.60.260.20:FF:000013">
    <property type="entry name" value="DnaJ subfamily B member 11"/>
    <property type="match status" value="1"/>
</dbReference>
<dbReference type="InterPro" id="IPR012724">
    <property type="entry name" value="DnaJ"/>
</dbReference>
<dbReference type="GO" id="GO:0030544">
    <property type="term" value="F:Hsp70 protein binding"/>
    <property type="evidence" value="ECO:0007669"/>
    <property type="project" value="InterPro"/>
</dbReference>
<dbReference type="SUPFAM" id="SSF57938">
    <property type="entry name" value="DnaJ/Hsp40 cysteine-rich domain"/>
    <property type="match status" value="1"/>
</dbReference>
<keyword evidence="1 5" id="KW-0479">Metal-binding</keyword>
<dbReference type="SUPFAM" id="SSF49493">
    <property type="entry name" value="HSP40/DnaJ peptide-binding domain"/>
    <property type="match status" value="2"/>
</dbReference>
<feature type="zinc finger region" description="CR-type" evidence="5">
    <location>
        <begin position="185"/>
        <end position="270"/>
    </location>
</feature>
<dbReference type="EMBL" id="RHLC01000003">
    <property type="protein sequence ID" value="TPP44565.1"/>
    <property type="molecule type" value="Genomic_DNA"/>
</dbReference>
<dbReference type="InterPro" id="IPR044713">
    <property type="entry name" value="DNJA1/2-like"/>
</dbReference>
<evidence type="ECO:0000259" key="7">
    <source>
        <dbReference type="PROSITE" id="PS50076"/>
    </source>
</evidence>
<dbReference type="Pfam" id="PF01556">
    <property type="entry name" value="DnaJ_C"/>
    <property type="match status" value="1"/>
</dbReference>
<reference evidence="10" key="1">
    <citation type="submission" date="2019-02" db="EMBL/GenBank/DDBJ databases">
        <title>FDA dAtabase for Regulatory Grade micrObial Sequences (FDA-ARGOS): Supporting development and validation of Infectious Disease Dx tests.</title>
        <authorList>
            <person name="Duncan R."/>
            <person name="Fisher C."/>
            <person name="Tallon L."/>
            <person name="Sadzewicz L."/>
            <person name="Sengamalay N."/>
            <person name="Ott S."/>
            <person name="Godinez A."/>
            <person name="Nagaraj S."/>
            <person name="Vavikolanu K."/>
            <person name="Nadendla S."/>
            <person name="Aluvathingal J."/>
            <person name="Sichtig H."/>
        </authorList>
    </citation>
    <scope>NUCLEOTIDE SEQUENCE [LARGE SCALE GENOMIC DNA]</scope>
    <source>
        <strain evidence="10">FDAARGOS_361</strain>
    </source>
</reference>
<dbReference type="PROSITE" id="PS00636">
    <property type="entry name" value="DNAJ_1"/>
    <property type="match status" value="1"/>
</dbReference>
<dbReference type="Gene3D" id="1.10.287.110">
    <property type="entry name" value="DnaJ domain"/>
    <property type="match status" value="1"/>
</dbReference>
<feature type="domain" description="CR-type" evidence="8">
    <location>
        <begin position="185"/>
        <end position="270"/>
    </location>
</feature>
<evidence type="ECO:0000256" key="1">
    <source>
        <dbReference type="ARBA" id="ARBA00022723"/>
    </source>
</evidence>
<dbReference type="VEuPathDB" id="TriTrypDB:LdCL_350035200"/>
<dbReference type="VEuPathDB" id="TriTrypDB:LdBPK_353030.1"/>